<dbReference type="PROSITE" id="PS00518">
    <property type="entry name" value="ZF_RING_1"/>
    <property type="match status" value="1"/>
</dbReference>
<feature type="domain" description="RING-type" evidence="6">
    <location>
        <begin position="16"/>
        <end position="56"/>
    </location>
</feature>
<feature type="domain" description="B box-type" evidence="7">
    <location>
        <begin position="111"/>
        <end position="155"/>
    </location>
</feature>
<dbReference type="SMART" id="SM00336">
    <property type="entry name" value="BBOX"/>
    <property type="match status" value="1"/>
</dbReference>
<dbReference type="SUPFAM" id="SSF57845">
    <property type="entry name" value="B-box zinc-binding domain"/>
    <property type="match status" value="1"/>
</dbReference>
<dbReference type="OMA" id="FHDFMLI"/>
<dbReference type="InterPro" id="IPR013320">
    <property type="entry name" value="ConA-like_dom_sf"/>
</dbReference>
<dbReference type="CDD" id="cd13733">
    <property type="entry name" value="SPRY_PRY_C-I_1"/>
    <property type="match status" value="1"/>
</dbReference>
<keyword evidence="2 4" id="KW-0863">Zinc-finger</keyword>
<evidence type="ECO:0000256" key="4">
    <source>
        <dbReference type="PROSITE-ProRule" id="PRU00024"/>
    </source>
</evidence>
<dbReference type="InterPro" id="IPR006574">
    <property type="entry name" value="PRY"/>
</dbReference>
<gene>
    <name evidence="9" type="ORF">scyTo_0017014</name>
</gene>
<evidence type="ECO:0000259" key="7">
    <source>
        <dbReference type="PROSITE" id="PS50119"/>
    </source>
</evidence>
<evidence type="ECO:0000313" key="9">
    <source>
        <dbReference type="EMBL" id="GCB79799.1"/>
    </source>
</evidence>
<dbReference type="Pfam" id="PF13445">
    <property type="entry name" value="zf-RING_UBOX"/>
    <property type="match status" value="1"/>
</dbReference>
<dbReference type="InterPro" id="IPR017907">
    <property type="entry name" value="Znf_RING_CS"/>
</dbReference>
<keyword evidence="1" id="KW-0479">Metal-binding</keyword>
<protein>
    <submittedName>
        <fullName evidence="9">Uncharacterized protein</fullName>
    </submittedName>
</protein>
<dbReference type="AlphaFoldDB" id="A0A401Q302"/>
<keyword evidence="10" id="KW-1185">Reference proteome</keyword>
<dbReference type="PANTHER" id="PTHR24103">
    <property type="entry name" value="E3 UBIQUITIN-PROTEIN LIGASE TRIM"/>
    <property type="match status" value="1"/>
</dbReference>
<proteinExistence type="predicted"/>
<dbReference type="SMART" id="SM00449">
    <property type="entry name" value="SPRY"/>
    <property type="match status" value="1"/>
</dbReference>
<keyword evidence="5" id="KW-0175">Coiled coil</keyword>
<name>A0A401Q302_SCYTO</name>
<evidence type="ECO:0000259" key="8">
    <source>
        <dbReference type="PROSITE" id="PS50188"/>
    </source>
</evidence>
<accession>A0A401Q302</accession>
<evidence type="ECO:0000256" key="2">
    <source>
        <dbReference type="ARBA" id="ARBA00022771"/>
    </source>
</evidence>
<reference evidence="9 10" key="1">
    <citation type="journal article" date="2018" name="Nat. Ecol. Evol.">
        <title>Shark genomes provide insights into elasmobranch evolution and the origin of vertebrates.</title>
        <authorList>
            <person name="Hara Y"/>
            <person name="Yamaguchi K"/>
            <person name="Onimaru K"/>
            <person name="Kadota M"/>
            <person name="Koyanagi M"/>
            <person name="Keeley SD"/>
            <person name="Tatsumi K"/>
            <person name="Tanaka K"/>
            <person name="Motone F"/>
            <person name="Kageyama Y"/>
            <person name="Nozu R"/>
            <person name="Adachi N"/>
            <person name="Nishimura O"/>
            <person name="Nakagawa R"/>
            <person name="Tanegashima C"/>
            <person name="Kiyatake I"/>
            <person name="Matsumoto R"/>
            <person name="Murakumo K"/>
            <person name="Nishida K"/>
            <person name="Terakita A"/>
            <person name="Kuratani S"/>
            <person name="Sato K"/>
            <person name="Hyodo S Kuraku.S."/>
        </authorList>
    </citation>
    <scope>NUCLEOTIDE SEQUENCE [LARGE SCALE GENOMIC DNA]</scope>
</reference>
<dbReference type="Gene3D" id="2.60.120.920">
    <property type="match status" value="1"/>
</dbReference>
<comment type="caution">
    <text evidence="9">The sequence shown here is derived from an EMBL/GenBank/DDBJ whole genome shotgun (WGS) entry which is preliminary data.</text>
</comment>
<dbReference type="Proteomes" id="UP000288216">
    <property type="component" value="Unassembled WGS sequence"/>
</dbReference>
<dbReference type="PRINTS" id="PR01407">
    <property type="entry name" value="BUTYPHLNCDUF"/>
</dbReference>
<dbReference type="STRING" id="75743.A0A401Q302"/>
<dbReference type="SUPFAM" id="SSF57850">
    <property type="entry name" value="RING/U-box"/>
    <property type="match status" value="1"/>
</dbReference>
<dbReference type="InterPro" id="IPR000315">
    <property type="entry name" value="Znf_B-box"/>
</dbReference>
<dbReference type="InterPro" id="IPR001870">
    <property type="entry name" value="B30.2/SPRY"/>
</dbReference>
<evidence type="ECO:0000313" key="10">
    <source>
        <dbReference type="Proteomes" id="UP000288216"/>
    </source>
</evidence>
<feature type="coiled-coil region" evidence="5">
    <location>
        <begin position="163"/>
        <end position="190"/>
    </location>
</feature>
<dbReference type="InterPro" id="IPR003877">
    <property type="entry name" value="SPRY_dom"/>
</dbReference>
<dbReference type="Pfam" id="PF00622">
    <property type="entry name" value="SPRY"/>
    <property type="match status" value="1"/>
</dbReference>
<evidence type="ECO:0000256" key="1">
    <source>
        <dbReference type="ARBA" id="ARBA00022723"/>
    </source>
</evidence>
<dbReference type="Pfam" id="PF13765">
    <property type="entry name" value="PRY"/>
    <property type="match status" value="1"/>
</dbReference>
<dbReference type="Gene3D" id="3.30.160.60">
    <property type="entry name" value="Classic Zinc Finger"/>
    <property type="match status" value="1"/>
</dbReference>
<dbReference type="PROSITE" id="PS50089">
    <property type="entry name" value="ZF_RING_2"/>
    <property type="match status" value="1"/>
</dbReference>
<dbReference type="EMBL" id="BFAA01010727">
    <property type="protein sequence ID" value="GCB79799.1"/>
    <property type="molecule type" value="Genomic_DNA"/>
</dbReference>
<dbReference type="GO" id="GO:0008270">
    <property type="term" value="F:zinc ion binding"/>
    <property type="evidence" value="ECO:0007669"/>
    <property type="project" value="UniProtKB-KW"/>
</dbReference>
<evidence type="ECO:0000256" key="5">
    <source>
        <dbReference type="SAM" id="Coils"/>
    </source>
</evidence>
<keyword evidence="3" id="KW-0862">Zinc</keyword>
<dbReference type="SUPFAM" id="SSF49899">
    <property type="entry name" value="Concanavalin A-like lectins/glucanases"/>
    <property type="match status" value="1"/>
</dbReference>
<dbReference type="InterPro" id="IPR013083">
    <property type="entry name" value="Znf_RING/FYVE/PHD"/>
</dbReference>
<organism evidence="9 10">
    <name type="scientific">Scyliorhinus torazame</name>
    <name type="common">Cloudy catshark</name>
    <name type="synonym">Catulus torazame</name>
    <dbReference type="NCBI Taxonomy" id="75743"/>
    <lineage>
        <taxon>Eukaryota</taxon>
        <taxon>Metazoa</taxon>
        <taxon>Chordata</taxon>
        <taxon>Craniata</taxon>
        <taxon>Vertebrata</taxon>
        <taxon>Chondrichthyes</taxon>
        <taxon>Elasmobranchii</taxon>
        <taxon>Galeomorphii</taxon>
        <taxon>Galeoidea</taxon>
        <taxon>Carcharhiniformes</taxon>
        <taxon>Scyliorhinidae</taxon>
        <taxon>Scyliorhinus</taxon>
    </lineage>
</organism>
<sequence length="496" mass="56333">MSSKGEAESLTKYLNCPICLELFKQPVILDCGHNFCQSCIRMHWGQVERNSCAECQKVSKDSSLRVNRALANLADRVRNLRLAPDKDDLSVSAEVECRGVPVLPVKLKETGVKLYCSDHQEELKLFCETDKKLICVMCLDGREGRGHKFHDFMLISEAVIKYKDRLKLSLDNLRQEITALEDKLKEKQSISEIGEKTASLQNRISSEFAKMHQFLDGKEESLIRELKDHEGSISQAMEKNLQQIKTHLESILQKLSRLHTNMDQRELINFLEEEACGQKSEESHRILTSGNLPLGLFKGPLQYMVWRQMIDTICPAPSCLTLNPNTAHSWLILSDDLTSVRYGDQSQLLPETPERFYPCVCVLASEGFTAGKHYWEVEVGESADWDLGVVAESINRKGDITATPAAGYWIMWLRRSEYKAGTLPRTTLTVSGKPRKIGVYLDYMEGQVSFYNADNMVHLHTFTDIFTERLYPFFSPCLTGHGENTEPLKICSVKGH</sequence>
<dbReference type="Pfam" id="PF00643">
    <property type="entry name" value="zf-B_box"/>
    <property type="match status" value="1"/>
</dbReference>
<dbReference type="FunFam" id="2.60.120.920:FF:000004">
    <property type="entry name" value="Butyrophilin subfamily 1 member A1"/>
    <property type="match status" value="1"/>
</dbReference>
<dbReference type="OrthoDB" id="128536at2759"/>
<dbReference type="PROSITE" id="PS50188">
    <property type="entry name" value="B302_SPRY"/>
    <property type="match status" value="1"/>
</dbReference>
<dbReference type="SMART" id="SM00184">
    <property type="entry name" value="RING"/>
    <property type="match status" value="1"/>
</dbReference>
<dbReference type="InterPro" id="IPR003879">
    <property type="entry name" value="Butyrophylin_SPRY"/>
</dbReference>
<dbReference type="InterPro" id="IPR027370">
    <property type="entry name" value="Znf-RING_euk"/>
</dbReference>
<evidence type="ECO:0000259" key="6">
    <source>
        <dbReference type="PROSITE" id="PS50089"/>
    </source>
</evidence>
<dbReference type="Gene3D" id="3.30.40.10">
    <property type="entry name" value="Zinc/RING finger domain, C3HC4 (zinc finger)"/>
    <property type="match status" value="1"/>
</dbReference>
<dbReference type="InterPro" id="IPR050143">
    <property type="entry name" value="TRIM/RBCC"/>
</dbReference>
<dbReference type="InterPro" id="IPR043136">
    <property type="entry name" value="B30.2/SPRY_sf"/>
</dbReference>
<dbReference type="SMART" id="SM00589">
    <property type="entry name" value="PRY"/>
    <property type="match status" value="1"/>
</dbReference>
<dbReference type="InterPro" id="IPR001841">
    <property type="entry name" value="Znf_RING"/>
</dbReference>
<evidence type="ECO:0000256" key="3">
    <source>
        <dbReference type="ARBA" id="ARBA00022833"/>
    </source>
</evidence>
<feature type="domain" description="B30.2/SPRY" evidence="8">
    <location>
        <begin position="300"/>
        <end position="496"/>
    </location>
</feature>
<dbReference type="PROSITE" id="PS50119">
    <property type="entry name" value="ZF_BBOX"/>
    <property type="match status" value="1"/>
</dbReference>